<dbReference type="RefSeq" id="XP_049148679.1">
    <property type="nucleotide sequence ID" value="XM_049291534.1"/>
</dbReference>
<protein>
    <submittedName>
        <fullName evidence="1">Uncharacterized protein</fullName>
    </submittedName>
</protein>
<evidence type="ECO:0000313" key="2">
    <source>
        <dbReference type="Proteomes" id="UP000830671"/>
    </source>
</evidence>
<accession>A0A9Q8WKK7</accession>
<proteinExistence type="predicted"/>
<evidence type="ECO:0000313" key="1">
    <source>
        <dbReference type="EMBL" id="UQC87068.1"/>
    </source>
</evidence>
<dbReference type="AlphaFoldDB" id="A0A9Q8WKK7"/>
<sequence length="199" mass="23150">MTFYTLRAATASRLYPVERVTLRAVFGFEEICALFDALIAACVLRWWVERPLDEGSMPQEKHCPLFSGSQWKRDRRNTTSGMQGSLYQALHEALSTITTGSNRTRGSRFEDFSGPDMGWSRTMDHVRPRFLGLIRLLHMSSHHMYRTLFVLYSGFREAYKWHKVVEMQPICPSFTNRQRSSSKFEYAWQMRLGVTSAEC</sequence>
<dbReference type="GeneID" id="73346544"/>
<dbReference type="Proteomes" id="UP000830671">
    <property type="component" value="Chromosome 6"/>
</dbReference>
<dbReference type="EMBL" id="CP019478">
    <property type="protein sequence ID" value="UQC87068.1"/>
    <property type="molecule type" value="Genomic_DNA"/>
</dbReference>
<gene>
    <name evidence="1" type="ORF">CLUP02_12570</name>
</gene>
<organism evidence="1 2">
    <name type="scientific">Colletotrichum lupini</name>
    <dbReference type="NCBI Taxonomy" id="145971"/>
    <lineage>
        <taxon>Eukaryota</taxon>
        <taxon>Fungi</taxon>
        <taxon>Dikarya</taxon>
        <taxon>Ascomycota</taxon>
        <taxon>Pezizomycotina</taxon>
        <taxon>Sordariomycetes</taxon>
        <taxon>Hypocreomycetidae</taxon>
        <taxon>Glomerellales</taxon>
        <taxon>Glomerellaceae</taxon>
        <taxon>Colletotrichum</taxon>
        <taxon>Colletotrichum acutatum species complex</taxon>
    </lineage>
</organism>
<keyword evidence="2" id="KW-1185">Reference proteome</keyword>
<reference evidence="1" key="1">
    <citation type="journal article" date="2021" name="Mol. Plant Microbe Interact.">
        <title>Complete Genome Sequence of the Plant-Pathogenic Fungus Colletotrichum lupini.</title>
        <authorList>
            <person name="Baroncelli R."/>
            <person name="Pensec F."/>
            <person name="Da Lio D."/>
            <person name="Boufleur T."/>
            <person name="Vicente I."/>
            <person name="Sarrocco S."/>
            <person name="Picot A."/>
            <person name="Baraldi E."/>
            <person name="Sukno S."/>
            <person name="Thon M."/>
            <person name="Le Floch G."/>
        </authorList>
    </citation>
    <scope>NUCLEOTIDE SEQUENCE</scope>
    <source>
        <strain evidence="1">IMI 504893</strain>
    </source>
</reference>
<name>A0A9Q8WKK7_9PEZI</name>
<dbReference type="KEGG" id="clup:CLUP02_12570"/>